<dbReference type="EMBL" id="MN740714">
    <property type="protein sequence ID" value="QHS80511.1"/>
    <property type="molecule type" value="Genomic_DNA"/>
</dbReference>
<evidence type="ECO:0000256" key="1">
    <source>
        <dbReference type="SAM" id="Phobius"/>
    </source>
</evidence>
<name>A0A6C0AME0_9ZZZZ</name>
<reference evidence="2" key="1">
    <citation type="journal article" date="2020" name="Nature">
        <title>Giant virus diversity and host interactions through global metagenomics.</title>
        <authorList>
            <person name="Schulz F."/>
            <person name="Roux S."/>
            <person name="Paez-Espino D."/>
            <person name="Jungbluth S."/>
            <person name="Walsh D.A."/>
            <person name="Denef V.J."/>
            <person name="McMahon K.D."/>
            <person name="Konstantinidis K.T."/>
            <person name="Eloe-Fadrosh E.A."/>
            <person name="Kyrpides N.C."/>
            <person name="Woyke T."/>
        </authorList>
    </citation>
    <scope>NUCLEOTIDE SEQUENCE</scope>
    <source>
        <strain evidence="2">GVMAG-S-1091796-13</strain>
    </source>
</reference>
<keyword evidence="1" id="KW-1133">Transmembrane helix</keyword>
<evidence type="ECO:0000313" key="2">
    <source>
        <dbReference type="EMBL" id="QHS80511.1"/>
    </source>
</evidence>
<feature type="transmembrane region" description="Helical" evidence="1">
    <location>
        <begin position="293"/>
        <end position="317"/>
    </location>
</feature>
<accession>A0A6C0AME0</accession>
<organism evidence="2">
    <name type="scientific">viral metagenome</name>
    <dbReference type="NCBI Taxonomy" id="1070528"/>
    <lineage>
        <taxon>unclassified sequences</taxon>
        <taxon>metagenomes</taxon>
        <taxon>organismal metagenomes</taxon>
    </lineage>
</organism>
<dbReference type="AlphaFoldDB" id="A0A6C0AME0"/>
<proteinExistence type="predicted"/>
<protein>
    <submittedName>
        <fullName evidence="2">Uncharacterized protein</fullName>
    </submittedName>
</protein>
<keyword evidence="1" id="KW-0812">Transmembrane</keyword>
<feature type="transmembrane region" description="Helical" evidence="1">
    <location>
        <begin position="83"/>
        <end position="102"/>
    </location>
</feature>
<feature type="transmembrane region" description="Helical" evidence="1">
    <location>
        <begin position="114"/>
        <end position="136"/>
    </location>
</feature>
<keyword evidence="1" id="KW-0472">Membrane</keyword>
<sequence length="318" mass="34316">MSGIGAAISAGIKAGLAAAAKVGTKVGAAGARVSAKVPQPVKTALGVGGEIAPDAASAGMNIQQAPLTSMTEGERAYQVTGEIIGAALNIGVGVVTTGVSIGGTVGATLTGGAALGPVGLAIAVVIAVVQILGAIIDQYVNPFQPMFNRNLNEMRAAYHSSIKNNFLEMGLNWPLEIKPDIINIVFGDEKNKKKYYDYLNEYYSNKNLISKQEFLEEYQLLLNLRKLVRNTRKYIFDAEGNAIAKQDTNQATFDIIAEGQSNLLLMLALQARIAKYRRENKPKPSMIKKFVEAYYVGMIFWSILLCLLIFLSIFFLFI</sequence>